<dbReference type="RefSeq" id="WP_092622068.1">
    <property type="nucleotide sequence ID" value="NZ_FNCV01000026.1"/>
</dbReference>
<dbReference type="STRING" id="83401.SAMN05421742_1263"/>
<name>A0A1G8GET9_9PROT</name>
<gene>
    <name evidence="1" type="ORF">SAMN05421742_1263</name>
</gene>
<proteinExistence type="predicted"/>
<dbReference type="InterPro" id="IPR021341">
    <property type="entry name" value="DUF2958"/>
</dbReference>
<evidence type="ECO:0000313" key="1">
    <source>
        <dbReference type="EMBL" id="SDH92893.1"/>
    </source>
</evidence>
<protein>
    <submittedName>
        <fullName evidence="1">Uncharacterized protein</fullName>
    </submittedName>
</protein>
<keyword evidence="2" id="KW-1185">Reference proteome</keyword>
<sequence>MNETTANCQGAAALLTDDQRARLLKNGRENAECINEDGNTRDFWPVVKLFCPWGAATWLLTELDPDEPDIAFGLCDLGFGCPELGSVRLSELAAVRGPGGLTIERDQHFKATKSLAAYADEARQHGRICV</sequence>
<dbReference type="Proteomes" id="UP000217076">
    <property type="component" value="Unassembled WGS sequence"/>
</dbReference>
<dbReference type="Pfam" id="PF11171">
    <property type="entry name" value="DUF2958"/>
    <property type="match status" value="1"/>
</dbReference>
<accession>A0A1G8GET9</accession>
<evidence type="ECO:0000313" key="2">
    <source>
        <dbReference type="Proteomes" id="UP000217076"/>
    </source>
</evidence>
<dbReference type="AlphaFoldDB" id="A0A1G8GET9"/>
<organism evidence="1 2">
    <name type="scientific">Roseospirillum parvum</name>
    <dbReference type="NCBI Taxonomy" id="83401"/>
    <lineage>
        <taxon>Bacteria</taxon>
        <taxon>Pseudomonadati</taxon>
        <taxon>Pseudomonadota</taxon>
        <taxon>Alphaproteobacteria</taxon>
        <taxon>Rhodospirillales</taxon>
        <taxon>Rhodospirillaceae</taxon>
        <taxon>Roseospirillum</taxon>
    </lineage>
</organism>
<reference evidence="2" key="1">
    <citation type="submission" date="2016-10" db="EMBL/GenBank/DDBJ databases">
        <authorList>
            <person name="Varghese N."/>
            <person name="Submissions S."/>
        </authorList>
    </citation>
    <scope>NUCLEOTIDE SEQUENCE [LARGE SCALE GENOMIC DNA]</scope>
    <source>
        <strain evidence="2">930I</strain>
    </source>
</reference>
<dbReference type="EMBL" id="FNCV01000026">
    <property type="protein sequence ID" value="SDH92893.1"/>
    <property type="molecule type" value="Genomic_DNA"/>
</dbReference>
<dbReference type="OrthoDB" id="1070337at2"/>